<dbReference type="PANTHER" id="PTHR42998">
    <property type="entry name" value="TYPE I RESTRICTION ENZYME HINDVIIP M PROTEIN-RELATED"/>
    <property type="match status" value="1"/>
</dbReference>
<dbReference type="InterPro" id="IPR009061">
    <property type="entry name" value="DNA-bd_dom_put_sf"/>
</dbReference>
<dbReference type="InterPro" id="IPR052916">
    <property type="entry name" value="Type-I_RE_MTase_Subunit"/>
</dbReference>
<dbReference type="SUPFAM" id="SSF116734">
    <property type="entry name" value="DNA methylase specificity domain"/>
    <property type="match status" value="1"/>
</dbReference>
<dbReference type="SUPFAM" id="SSF53335">
    <property type="entry name" value="S-adenosyl-L-methionine-dependent methyltransferases"/>
    <property type="match status" value="1"/>
</dbReference>
<comment type="caution">
    <text evidence="2">The sequence shown here is derived from an EMBL/GenBank/DDBJ whole genome shotgun (WGS) entry which is preliminary data.</text>
</comment>
<dbReference type="GO" id="GO:0008170">
    <property type="term" value="F:N-methyltransferase activity"/>
    <property type="evidence" value="ECO:0007669"/>
    <property type="project" value="InterPro"/>
</dbReference>
<dbReference type="PANTHER" id="PTHR42998:SF1">
    <property type="entry name" value="TYPE I RESTRICTION ENZYME HINDI METHYLASE SUBUNIT"/>
    <property type="match status" value="1"/>
</dbReference>
<dbReference type="SUPFAM" id="SSF46955">
    <property type="entry name" value="Putative DNA-binding domain"/>
    <property type="match status" value="1"/>
</dbReference>
<sequence>MESTENGVFNLRVFSFRVFYAKKNENMVFNRLMATIIKELDMSNGEQCRLAHRNLLINTTEIAQMANVSVSTVSNWKRRSDTFPEPVGTKDGKPAFDYDQVSRWLRDNNKEFHDNRMRSLVWEYANRVRGKMDAVEGSARFVALLHLRKAASEYGLEVQWQTLVDGGDKESWVSYVDAIETIERETRHLLSNYVADYVRSLIKSDDIETIQDNVSLVDAIDLPNIMEAADMVIDAMWDNRQVYLGDNDSPLYHVMAEMANAWAKTCSEPNPTFYDPACGGAFVAMRVALRNPQYRFALADINSLAAVITQARFFLQFGKKATETVVLNDLVRKDPFPDLKCSLSVVTPPMGLSASSDADVTDRRWKYDVSNGGSRQRAFSSEVAFLQDCIFHLDKEGRAFIALRPSFATSRLLANLRRRMVADGVIEAIISLPRRQLRDTSIPLDIWVLSHGTKQNRVHLIDCASATEEGPQEGLPVYLAEPLNGYTDGKYRWMDVACADILADENISLAPDKWIKPEGMNPKNICLESTEEISEIRQGLDQIDDESNPLRDLPNSLTNMKGSRVFTLRELVDSNEAELIRGNTQSVGRDAVYQEDVITPKVLSEGMASLVKSEDIGKREHVTEPGDIVFRKLGSTHAAVDVEGGHRMSHTVLALRMKGDNWIPDFVAICLQAAWNQKDTPRNIAGQIDPLDMELPVVPLEMQRKLVEIQRAADELKHLSAAAAAYATTFCNAIRFGAEEER</sequence>
<dbReference type="InterPro" id="IPR036388">
    <property type="entry name" value="WH-like_DNA-bd_sf"/>
</dbReference>
<dbReference type="GO" id="GO:0003677">
    <property type="term" value="F:DNA binding"/>
    <property type="evidence" value="ECO:0007669"/>
    <property type="project" value="InterPro"/>
</dbReference>
<evidence type="ECO:0000259" key="1">
    <source>
        <dbReference type="Pfam" id="PF02384"/>
    </source>
</evidence>
<organism evidence="2 3">
    <name type="scientific">Bifidobacterium pseudolongum</name>
    <dbReference type="NCBI Taxonomy" id="1694"/>
    <lineage>
        <taxon>Bacteria</taxon>
        <taxon>Bacillati</taxon>
        <taxon>Actinomycetota</taxon>
        <taxon>Actinomycetes</taxon>
        <taxon>Bifidobacteriales</taxon>
        <taxon>Bifidobacteriaceae</taxon>
        <taxon>Bifidobacterium</taxon>
    </lineage>
</organism>
<dbReference type="Proteomes" id="UP000306798">
    <property type="component" value="Unassembled WGS sequence"/>
</dbReference>
<gene>
    <name evidence="2" type="ORF">E5991_08925</name>
</gene>
<evidence type="ECO:0000313" key="2">
    <source>
        <dbReference type="EMBL" id="THG24174.1"/>
    </source>
</evidence>
<accession>A0A4S4F586</accession>
<feature type="domain" description="DNA methylase adenine-specific" evidence="1">
    <location>
        <begin position="268"/>
        <end position="468"/>
    </location>
</feature>
<dbReference type="RefSeq" id="WP_136511719.1">
    <property type="nucleotide sequence ID" value="NZ_SSTF01000034.1"/>
</dbReference>
<dbReference type="InterPro" id="IPR003356">
    <property type="entry name" value="DNA_methylase_A-5"/>
</dbReference>
<dbReference type="InterPro" id="IPR029063">
    <property type="entry name" value="SAM-dependent_MTases_sf"/>
</dbReference>
<dbReference type="Pfam" id="PF02384">
    <property type="entry name" value="N6_Mtase"/>
    <property type="match status" value="1"/>
</dbReference>
<protein>
    <recommendedName>
        <fullName evidence="1">DNA methylase adenine-specific domain-containing protein</fullName>
    </recommendedName>
</protein>
<dbReference type="AlphaFoldDB" id="A0A4S4F586"/>
<reference evidence="2 3" key="1">
    <citation type="submission" date="2019-04" db="EMBL/GenBank/DDBJ databases">
        <title>Microbes associate with the intestines of laboratory mice.</title>
        <authorList>
            <person name="Navarre W."/>
            <person name="Wong E."/>
            <person name="Huang K.C."/>
            <person name="Tropini C."/>
            <person name="Ng K."/>
            <person name="Yu B."/>
        </authorList>
    </citation>
    <scope>NUCLEOTIDE SEQUENCE [LARGE SCALE GENOMIC DNA]</scope>
    <source>
        <strain evidence="2 3">NM87_A27A</strain>
    </source>
</reference>
<dbReference type="EMBL" id="SSTF01000034">
    <property type="protein sequence ID" value="THG24174.1"/>
    <property type="molecule type" value="Genomic_DNA"/>
</dbReference>
<name>A0A4S4F586_9BIFI</name>
<dbReference type="Gene3D" id="3.40.50.150">
    <property type="entry name" value="Vaccinia Virus protein VP39"/>
    <property type="match status" value="1"/>
</dbReference>
<evidence type="ECO:0000313" key="3">
    <source>
        <dbReference type="Proteomes" id="UP000306798"/>
    </source>
</evidence>
<proteinExistence type="predicted"/>
<dbReference type="Gene3D" id="1.10.10.10">
    <property type="entry name" value="Winged helix-like DNA-binding domain superfamily/Winged helix DNA-binding domain"/>
    <property type="match status" value="1"/>
</dbReference>